<evidence type="ECO:0000313" key="2">
    <source>
        <dbReference type="Proteomes" id="UP001173465"/>
    </source>
</evidence>
<name>A0AAW7DQC6_9GAMM</name>
<comment type="caution">
    <text evidence="1">The sequence shown here is derived from an EMBL/GenBank/DDBJ whole genome shotgun (WGS) entry which is preliminary data.</text>
</comment>
<accession>A0AAW7DQC6</accession>
<dbReference type="Proteomes" id="UP001173465">
    <property type="component" value="Unassembled WGS sequence"/>
</dbReference>
<dbReference type="EMBL" id="JACANB010000003">
    <property type="protein sequence ID" value="MDM1696307.1"/>
    <property type="molecule type" value="Genomic_DNA"/>
</dbReference>
<evidence type="ECO:0000313" key="1">
    <source>
        <dbReference type="EMBL" id="MDM1696307.1"/>
    </source>
</evidence>
<gene>
    <name evidence="1" type="ORF">HX099_06480</name>
</gene>
<proteinExistence type="predicted"/>
<reference evidence="1" key="2">
    <citation type="journal article" date="2022" name="Sci. Total Environ.">
        <title>Prevalence, transmission, and molecular epidemiology of tet(X)-positive bacteria among humans, animals, and environmental niches in China: An epidemiological, and genomic-based study.</title>
        <authorList>
            <person name="Dong N."/>
            <person name="Zeng Y."/>
            <person name="Cai C."/>
            <person name="Sun C."/>
            <person name="Lu J."/>
            <person name="Liu C."/>
            <person name="Zhou H."/>
            <person name="Sun Q."/>
            <person name="Shu L."/>
            <person name="Wang H."/>
            <person name="Wang Y."/>
            <person name="Wang S."/>
            <person name="Wu C."/>
            <person name="Chan E.W."/>
            <person name="Chen G."/>
            <person name="Shen Z."/>
            <person name="Chen S."/>
            <person name="Zhang R."/>
        </authorList>
    </citation>
    <scope>NUCLEOTIDE SEQUENCE</scope>
    <source>
        <strain evidence="1">DF46-2-2</strain>
    </source>
</reference>
<reference evidence="1" key="1">
    <citation type="submission" date="2020-06" db="EMBL/GenBank/DDBJ databases">
        <authorList>
            <person name="Dong N."/>
        </authorList>
    </citation>
    <scope>NUCLEOTIDE SEQUENCE</scope>
    <source>
        <strain evidence="1">DF46-2-2</strain>
    </source>
</reference>
<protein>
    <submittedName>
        <fullName evidence="1">Uncharacterized protein</fullName>
    </submittedName>
</protein>
<dbReference type="AlphaFoldDB" id="A0AAW7DQC6"/>
<dbReference type="RefSeq" id="WP_286593677.1">
    <property type="nucleotide sequence ID" value="NZ_JACANB010000003.1"/>
</dbReference>
<organism evidence="1 2">
    <name type="scientific">Thiopseudomonas alkaliphila</name>
    <dbReference type="NCBI Taxonomy" id="1697053"/>
    <lineage>
        <taxon>Bacteria</taxon>
        <taxon>Pseudomonadati</taxon>
        <taxon>Pseudomonadota</taxon>
        <taxon>Gammaproteobacteria</taxon>
        <taxon>Pseudomonadales</taxon>
        <taxon>Pseudomonadaceae</taxon>
        <taxon>Thiopseudomonas</taxon>
    </lineage>
</organism>
<sequence>MKKTTIALLGFSERAQSILGLYLSRRKMAKYTLVEGVGTLNIIDFDCVNAEQLWEKHKTGAGEIPTIVVSMQELQLENALWFKKPLNLELLTETIDRLVAEYQLSQLAKQDNATAGLDPEETAENTQPKADLSEQRLFISQSLQGYSQSYRKNQVKHSSDAYEEKRSLQWFYGMRDDEDYLDSSKSDELYYQPANYLQGVFMQAQQLAKSQGQPVLINGGGVNMVITDLGTRVYSETKDTLLHKVSFINTEEQSLFIAKAVEQHSFLEQRLSRLTRRASSELLWSLSMWSSKGRLPLNISGESIIQLKRWPNFTRKDLSPHAMEIAALWFNQKVSINETAAILAVPYRAVYSVFSACYALDLIEFIDEVEPKNQLSSSKQKVSLPKRIFRALFNKLS</sequence>